<evidence type="ECO:0000313" key="2">
    <source>
        <dbReference type="Proteomes" id="UP000245674"/>
    </source>
</evidence>
<comment type="caution">
    <text evidence="1">The sequence shown here is derived from an EMBL/GenBank/DDBJ whole genome shotgun (WGS) entry which is preliminary data.</text>
</comment>
<keyword evidence="2" id="KW-1185">Reference proteome</keyword>
<dbReference type="Proteomes" id="UP000245674">
    <property type="component" value="Unassembled WGS sequence"/>
</dbReference>
<reference evidence="1 2" key="1">
    <citation type="submission" date="2018-03" db="EMBL/GenBank/DDBJ databases">
        <title>Genomic Encyclopedia of Type Strains, Phase III (KMG-III): the genomes of soil and plant-associated and newly described type strains.</title>
        <authorList>
            <person name="Whitman W."/>
        </authorList>
    </citation>
    <scope>NUCLEOTIDE SEQUENCE [LARGE SCALE GENOMIC DNA]</scope>
    <source>
        <strain evidence="1 2">VKM Ac-1602</strain>
    </source>
</reference>
<proteinExistence type="predicted"/>
<sequence length="78" mass="8514">MALNDTPKSDLMNNALTLSISRSKEPMRYNATTGLDSEQITELVSQIWQACCLSGVALTDAAIGRVLLVDGERVKWCV</sequence>
<organism evidence="1 2">
    <name type="scientific">Rathayibacter iranicus NCPPB 2253 = VKM Ac-1602</name>
    <dbReference type="NCBI Taxonomy" id="1328868"/>
    <lineage>
        <taxon>Bacteria</taxon>
        <taxon>Bacillati</taxon>
        <taxon>Actinomycetota</taxon>
        <taxon>Actinomycetes</taxon>
        <taxon>Micrococcales</taxon>
        <taxon>Microbacteriaceae</taxon>
        <taxon>Rathayibacter</taxon>
    </lineage>
</organism>
<name>A0ABX5LCF6_9MICO</name>
<protein>
    <submittedName>
        <fullName evidence="1">Uncharacterized protein</fullName>
    </submittedName>
</protein>
<dbReference type="EMBL" id="QGDV01000005">
    <property type="protein sequence ID" value="PWJ64248.1"/>
    <property type="molecule type" value="Genomic_DNA"/>
</dbReference>
<gene>
    <name evidence="1" type="ORF">B0H03_10523</name>
</gene>
<accession>A0ABX5LCF6</accession>
<evidence type="ECO:0000313" key="1">
    <source>
        <dbReference type="EMBL" id="PWJ64248.1"/>
    </source>
</evidence>